<dbReference type="GO" id="GO:0006526">
    <property type="term" value="P:L-arginine biosynthetic process"/>
    <property type="evidence" value="ECO:0007669"/>
    <property type="project" value="UniProtKB-UniRule"/>
</dbReference>
<comment type="function">
    <text evidence="5">Catalyzes the NADPH-dependent reduction of N-acetyl-5-glutamyl phosphate to yield N-acetyl-L-glutamate 5-semialdehyde.</text>
</comment>
<keyword evidence="4 5" id="KW-0560">Oxidoreductase</keyword>
<dbReference type="UniPathway" id="UPA00068">
    <property type="reaction ID" value="UER00108"/>
</dbReference>
<dbReference type="SUPFAM" id="SSF51735">
    <property type="entry name" value="NAD(P)-binding Rossmann-fold domains"/>
    <property type="match status" value="1"/>
</dbReference>
<evidence type="ECO:0000259" key="6">
    <source>
        <dbReference type="SMART" id="SM00859"/>
    </source>
</evidence>
<name>A0A6I6D4Y9_9GAMM</name>
<dbReference type="InterPro" id="IPR050085">
    <property type="entry name" value="AGPR"/>
</dbReference>
<dbReference type="EC" id="1.2.1.38" evidence="5"/>
<comment type="catalytic activity">
    <reaction evidence="5">
        <text>N-acetyl-L-glutamate 5-semialdehyde + phosphate + NADP(+) = N-acetyl-L-glutamyl 5-phosphate + NADPH + H(+)</text>
        <dbReference type="Rhea" id="RHEA:21588"/>
        <dbReference type="ChEBI" id="CHEBI:15378"/>
        <dbReference type="ChEBI" id="CHEBI:29123"/>
        <dbReference type="ChEBI" id="CHEBI:43474"/>
        <dbReference type="ChEBI" id="CHEBI:57783"/>
        <dbReference type="ChEBI" id="CHEBI:57936"/>
        <dbReference type="ChEBI" id="CHEBI:58349"/>
        <dbReference type="EC" id="1.2.1.38"/>
    </reaction>
</comment>
<feature type="domain" description="Semialdehyde dehydrogenase NAD-binding" evidence="6">
    <location>
        <begin position="3"/>
        <end position="141"/>
    </location>
</feature>
<dbReference type="PANTHER" id="PTHR32338:SF10">
    <property type="entry name" value="N-ACETYL-GAMMA-GLUTAMYL-PHOSPHATE REDUCTASE, CHLOROPLASTIC-RELATED"/>
    <property type="match status" value="1"/>
</dbReference>
<dbReference type="InterPro" id="IPR058924">
    <property type="entry name" value="AGPR_dimerisation_dom"/>
</dbReference>
<gene>
    <name evidence="5" type="primary">argC</name>
    <name evidence="7" type="ORF">GM160_10920</name>
</gene>
<feature type="active site" evidence="5">
    <location>
        <position position="149"/>
    </location>
</feature>
<dbReference type="CDD" id="cd23934">
    <property type="entry name" value="AGPR_1_C"/>
    <property type="match status" value="1"/>
</dbReference>
<dbReference type="Gene3D" id="3.40.50.720">
    <property type="entry name" value="NAD(P)-binding Rossmann-like Domain"/>
    <property type="match status" value="1"/>
</dbReference>
<reference evidence="7 8" key="1">
    <citation type="submission" date="2019-11" db="EMBL/GenBank/DDBJ databases">
        <authorList>
            <person name="Zhang J."/>
            <person name="Sun C."/>
        </authorList>
    </citation>
    <scope>NUCLEOTIDE SEQUENCE [LARGE SCALE GENOMIC DNA]</scope>
    <source>
        <strain evidence="8">sp2</strain>
    </source>
</reference>
<dbReference type="CDD" id="cd17895">
    <property type="entry name" value="AGPR_1_N"/>
    <property type="match status" value="1"/>
</dbReference>
<sequence length="344" mass="37309">MKKIGIVGGTGYTGVELMRLLAHHPEVEVVAMTSRGEAGRRVDDLYPSLRGHTDLVFSEPGEADLAGCDLVFFATPNGIAMQEAPALLEQGVRVIDLAADYRLKDLDVWSRWYGMEHASPDWVEQAVYGLPELYRDEIRGAQLVANPGCHVTATTLAVLPLMGLDWVDHGRIVADTKSGASGAGRSAAVHTLMAEAGESVRTYAAAGHRHQPEIRQTLTTIAEREIGLTFVPHLVPMVRGIESTVYLPLVGEPGENVQRLYERYYAEEPFVDVMPPNSHPETRSVRGNNICRMAVHRPLDGPMLVVSSVIDNLVKGAAGQAVQNMNLMLGCDESAGLELVALSP</sequence>
<dbReference type="AlphaFoldDB" id="A0A6I6D4Y9"/>
<dbReference type="EMBL" id="CP046415">
    <property type="protein sequence ID" value="QGT79347.1"/>
    <property type="molecule type" value="Genomic_DNA"/>
</dbReference>
<dbReference type="GO" id="GO:0005737">
    <property type="term" value="C:cytoplasm"/>
    <property type="evidence" value="ECO:0007669"/>
    <property type="project" value="UniProtKB-SubCell"/>
</dbReference>
<evidence type="ECO:0000256" key="4">
    <source>
        <dbReference type="ARBA" id="ARBA00023002"/>
    </source>
</evidence>
<dbReference type="GO" id="GO:0070401">
    <property type="term" value="F:NADP+ binding"/>
    <property type="evidence" value="ECO:0007669"/>
    <property type="project" value="InterPro"/>
</dbReference>
<dbReference type="KEGG" id="ghl:GM160_10920"/>
<dbReference type="RefSeq" id="WP_156575077.1">
    <property type="nucleotide sequence ID" value="NZ_CP046415.1"/>
</dbReference>
<keyword evidence="1 5" id="KW-0055">Arginine biosynthesis</keyword>
<keyword evidence="5" id="KW-0963">Cytoplasm</keyword>
<keyword evidence="2 5" id="KW-0028">Amino-acid biosynthesis</keyword>
<dbReference type="InterPro" id="IPR000706">
    <property type="entry name" value="AGPR_type-1"/>
</dbReference>
<dbReference type="SUPFAM" id="SSF55347">
    <property type="entry name" value="Glyceraldehyde-3-phosphate dehydrogenase-like, C-terminal domain"/>
    <property type="match status" value="1"/>
</dbReference>
<dbReference type="PANTHER" id="PTHR32338">
    <property type="entry name" value="N-ACETYL-GAMMA-GLUTAMYL-PHOSPHATE REDUCTASE, CHLOROPLASTIC-RELATED-RELATED"/>
    <property type="match status" value="1"/>
</dbReference>
<dbReference type="Pfam" id="PF22698">
    <property type="entry name" value="Semialdhyde_dhC_1"/>
    <property type="match status" value="1"/>
</dbReference>
<evidence type="ECO:0000256" key="2">
    <source>
        <dbReference type="ARBA" id="ARBA00022605"/>
    </source>
</evidence>
<organism evidence="7 8">
    <name type="scientific">Guyparkeria halophila</name>
    <dbReference type="NCBI Taxonomy" id="47960"/>
    <lineage>
        <taxon>Bacteria</taxon>
        <taxon>Pseudomonadati</taxon>
        <taxon>Pseudomonadota</taxon>
        <taxon>Gammaproteobacteria</taxon>
        <taxon>Chromatiales</taxon>
        <taxon>Thioalkalibacteraceae</taxon>
        <taxon>Guyparkeria</taxon>
    </lineage>
</organism>
<comment type="subcellular location">
    <subcellularLocation>
        <location evidence="5">Cytoplasm</location>
    </subcellularLocation>
</comment>
<evidence type="ECO:0000256" key="1">
    <source>
        <dbReference type="ARBA" id="ARBA00022571"/>
    </source>
</evidence>
<comment type="similarity">
    <text evidence="5">Belongs to the NAGSA dehydrogenase family. Type 1 subfamily.</text>
</comment>
<dbReference type="InterPro" id="IPR036291">
    <property type="entry name" value="NAD(P)-bd_dom_sf"/>
</dbReference>
<evidence type="ECO:0000256" key="3">
    <source>
        <dbReference type="ARBA" id="ARBA00022857"/>
    </source>
</evidence>
<dbReference type="GO" id="GO:0051287">
    <property type="term" value="F:NAD binding"/>
    <property type="evidence" value="ECO:0007669"/>
    <property type="project" value="InterPro"/>
</dbReference>
<dbReference type="Proteomes" id="UP000427716">
    <property type="component" value="Chromosome"/>
</dbReference>
<protein>
    <recommendedName>
        <fullName evidence="5">N-acetyl-gamma-glutamyl-phosphate reductase</fullName>
        <shortName evidence="5">AGPR</shortName>
        <ecNumber evidence="5">1.2.1.38</ecNumber>
    </recommendedName>
    <alternativeName>
        <fullName evidence="5">N-acetyl-glutamate semialdehyde dehydrogenase</fullName>
        <shortName evidence="5">NAGSA dehydrogenase</shortName>
    </alternativeName>
</protein>
<keyword evidence="8" id="KW-1185">Reference proteome</keyword>
<comment type="pathway">
    <text evidence="5">Amino-acid biosynthesis; L-arginine biosynthesis; N(2)-acetyl-L-ornithine from L-glutamate: step 3/4.</text>
</comment>
<dbReference type="Gene3D" id="3.30.360.10">
    <property type="entry name" value="Dihydrodipicolinate Reductase, domain 2"/>
    <property type="match status" value="1"/>
</dbReference>
<dbReference type="Pfam" id="PF01118">
    <property type="entry name" value="Semialdhyde_dh"/>
    <property type="match status" value="1"/>
</dbReference>
<dbReference type="InterPro" id="IPR000534">
    <property type="entry name" value="Semialdehyde_DH_NAD-bd"/>
</dbReference>
<evidence type="ECO:0000313" key="7">
    <source>
        <dbReference type="EMBL" id="QGT79347.1"/>
    </source>
</evidence>
<keyword evidence="3 5" id="KW-0521">NADP</keyword>
<dbReference type="NCBIfam" id="TIGR01850">
    <property type="entry name" value="argC"/>
    <property type="match status" value="1"/>
</dbReference>
<accession>A0A6I6D4Y9</accession>
<evidence type="ECO:0000256" key="5">
    <source>
        <dbReference type="HAMAP-Rule" id="MF_00150"/>
    </source>
</evidence>
<dbReference type="HAMAP" id="MF_00150">
    <property type="entry name" value="ArgC_type1"/>
    <property type="match status" value="1"/>
</dbReference>
<evidence type="ECO:0000313" key="8">
    <source>
        <dbReference type="Proteomes" id="UP000427716"/>
    </source>
</evidence>
<dbReference type="SMART" id="SM00859">
    <property type="entry name" value="Semialdhyde_dh"/>
    <property type="match status" value="1"/>
</dbReference>
<proteinExistence type="inferred from homology"/>
<dbReference type="GO" id="GO:0003942">
    <property type="term" value="F:N-acetyl-gamma-glutamyl-phosphate reductase activity"/>
    <property type="evidence" value="ECO:0007669"/>
    <property type="project" value="UniProtKB-UniRule"/>
</dbReference>